<reference evidence="15" key="1">
    <citation type="submission" date="2025-08" db="UniProtKB">
        <authorList>
            <consortium name="RefSeq"/>
        </authorList>
    </citation>
    <scope>IDENTIFICATION</scope>
    <source>
        <tissue evidence="15">Blood</tissue>
    </source>
</reference>
<keyword evidence="14" id="KW-1185">Reference proteome</keyword>
<feature type="active site" evidence="7">
    <location>
        <position position="160"/>
    </location>
</feature>
<comment type="similarity">
    <text evidence="2 10">Belongs to the phospholipase A2 family.</text>
</comment>
<dbReference type="PRINTS" id="PR00389">
    <property type="entry name" value="PHPHLIPASEA2"/>
</dbReference>
<proteinExistence type="inferred from homology"/>
<dbReference type="AlphaFoldDB" id="A0A2Y9LCV1"/>
<name>A0A2Y9LCV1_DELLE</name>
<feature type="active site" evidence="7">
    <location>
        <position position="113"/>
    </location>
</feature>
<gene>
    <name evidence="15" type="primary">PLA2G2F</name>
</gene>
<dbReference type="CTD" id="64600"/>
<dbReference type="PROSITE" id="PS00118">
    <property type="entry name" value="PA2_HIS"/>
    <property type="match status" value="1"/>
</dbReference>
<keyword evidence="11" id="KW-0378">Hydrolase</keyword>
<dbReference type="FunFam" id="1.20.90.10:FF:000001">
    <property type="entry name" value="Basic phospholipase A2 homolog"/>
    <property type="match status" value="1"/>
</dbReference>
<evidence type="ECO:0000259" key="13">
    <source>
        <dbReference type="SMART" id="SM00085"/>
    </source>
</evidence>
<comment type="catalytic activity">
    <reaction evidence="11">
        <text>a 1,2-diacyl-sn-glycero-3-phosphocholine + H2O = a 1-acyl-sn-glycero-3-phosphocholine + a fatty acid + H(+)</text>
        <dbReference type="Rhea" id="RHEA:15801"/>
        <dbReference type="ChEBI" id="CHEBI:15377"/>
        <dbReference type="ChEBI" id="CHEBI:15378"/>
        <dbReference type="ChEBI" id="CHEBI:28868"/>
        <dbReference type="ChEBI" id="CHEBI:57643"/>
        <dbReference type="ChEBI" id="CHEBI:58168"/>
        <dbReference type="EC" id="3.1.1.4"/>
    </reaction>
</comment>
<evidence type="ECO:0000256" key="7">
    <source>
        <dbReference type="PIRSR" id="PIRSR601211-1"/>
    </source>
</evidence>
<keyword evidence="4 9" id="KW-1015">Disulfide bond</keyword>
<feature type="disulfide bond" evidence="9">
    <location>
        <begin position="109"/>
        <end position="166"/>
    </location>
</feature>
<feature type="region of interest" description="Disordered" evidence="12">
    <location>
        <begin position="205"/>
        <end position="252"/>
    </location>
</feature>
<dbReference type="FunCoup" id="A0A2Y9LCV1">
    <property type="interactions" value="6"/>
</dbReference>
<feature type="compositionally biased region" description="Low complexity" evidence="12">
    <location>
        <begin position="236"/>
        <end position="250"/>
    </location>
</feature>
<dbReference type="GeneID" id="111163265"/>
<feature type="disulfide bond" evidence="9">
    <location>
        <begin position="115"/>
        <end position="192"/>
    </location>
</feature>
<dbReference type="EC" id="3.1.1.4" evidence="11"/>
<evidence type="ECO:0000256" key="8">
    <source>
        <dbReference type="PIRSR" id="PIRSR601211-2"/>
    </source>
</evidence>
<sequence>MADGAQANPKEFRKKGLVRHPSGWRGPSLRASSPLRNSRSYLGMKTFITIASWPAVVTEVLPTAHGSLLNLRSMVEANTGRNAILSFVGYGCYCEVGGHGLPMDEVYWCCHAHDCCYQKLFDLGCHTYVDHYDYTIENNTKIVCSKLNQTERDQQTCKCDKSVVLCFQKQTYREEEHGNYLNIYRQSPTPNCSIYGPRPPPLPSALWGLTERRVGGSSPGDQPDGAGGGGGGAGAPGLPSSLEPSSETGPRGLRKAGALATWLLQPRPGCGFILDVAGGMCPVGVSPKCGRQDLRKTGGL</sequence>
<dbReference type="InterPro" id="IPR036444">
    <property type="entry name" value="PLipase_A2_dom_sf"/>
</dbReference>
<dbReference type="KEGG" id="dle:111163265"/>
<evidence type="ECO:0000256" key="9">
    <source>
        <dbReference type="PIRSR" id="PIRSR601211-3"/>
    </source>
</evidence>
<feature type="binding site" evidence="8">
    <location>
        <position position="93"/>
    </location>
    <ligand>
        <name>Ca(2+)</name>
        <dbReference type="ChEBI" id="CHEBI:29108"/>
    </ligand>
</feature>
<evidence type="ECO:0000256" key="4">
    <source>
        <dbReference type="ARBA" id="ARBA00023157"/>
    </source>
</evidence>
<dbReference type="GO" id="GO:0047498">
    <property type="term" value="F:calcium-dependent phospholipase A2 activity"/>
    <property type="evidence" value="ECO:0007669"/>
    <property type="project" value="TreeGrafter"/>
</dbReference>
<dbReference type="GO" id="GO:0005543">
    <property type="term" value="F:phospholipid binding"/>
    <property type="evidence" value="ECO:0007669"/>
    <property type="project" value="TreeGrafter"/>
</dbReference>
<evidence type="ECO:0000256" key="10">
    <source>
        <dbReference type="RuleBase" id="RU003654"/>
    </source>
</evidence>
<keyword evidence="11" id="KW-0443">Lipid metabolism</keyword>
<evidence type="ECO:0000256" key="1">
    <source>
        <dbReference type="ARBA" id="ARBA00004613"/>
    </source>
</evidence>
<feature type="region of interest" description="Disordered" evidence="12">
    <location>
        <begin position="1"/>
        <end position="33"/>
    </location>
</feature>
<keyword evidence="3 11" id="KW-0964">Secreted</keyword>
<keyword evidence="8" id="KW-0479">Metal-binding</keyword>
<dbReference type="InParanoid" id="A0A2Y9LCV1"/>
<organism evidence="14 15">
    <name type="scientific">Delphinapterus leucas</name>
    <name type="common">Beluga whale</name>
    <dbReference type="NCBI Taxonomy" id="9749"/>
    <lineage>
        <taxon>Eukaryota</taxon>
        <taxon>Metazoa</taxon>
        <taxon>Chordata</taxon>
        <taxon>Craniata</taxon>
        <taxon>Vertebrata</taxon>
        <taxon>Euteleostomi</taxon>
        <taxon>Mammalia</taxon>
        <taxon>Eutheria</taxon>
        <taxon>Laurasiatheria</taxon>
        <taxon>Artiodactyla</taxon>
        <taxon>Whippomorpha</taxon>
        <taxon>Cetacea</taxon>
        <taxon>Odontoceti</taxon>
        <taxon>Monodontidae</taxon>
        <taxon>Delphinapterus</taxon>
    </lineage>
</organism>
<feature type="binding site" evidence="8">
    <location>
        <position position="97"/>
    </location>
    <ligand>
        <name>Ca(2+)</name>
        <dbReference type="ChEBI" id="CHEBI:29108"/>
    </ligand>
</feature>
<dbReference type="GO" id="GO:0016042">
    <property type="term" value="P:lipid catabolic process"/>
    <property type="evidence" value="ECO:0007669"/>
    <property type="project" value="InterPro"/>
</dbReference>
<dbReference type="InterPro" id="IPR016090">
    <property type="entry name" value="PLA2-like_dom"/>
</dbReference>
<protein>
    <recommendedName>
        <fullName evidence="11">Phospholipase A2</fullName>
        <ecNumber evidence="11">3.1.1.4</ecNumber>
    </recommendedName>
</protein>
<feature type="compositionally biased region" description="Low complexity" evidence="12">
    <location>
        <begin position="215"/>
        <end position="224"/>
    </location>
</feature>
<comment type="catalytic activity">
    <reaction evidence="6">
        <text>1-hexadecanoyl-2-(9Z,12Z-octadecadienoyl)-sn-glycero-3-phosphoethanolamine + H2O = 1-hexadecanoyl-sn-glycero-3-phosphoethanolamine + (9Z,12Z)-octadecadienoate + H(+)</text>
        <dbReference type="Rhea" id="RHEA:40815"/>
        <dbReference type="ChEBI" id="CHEBI:15377"/>
        <dbReference type="ChEBI" id="CHEBI:15378"/>
        <dbReference type="ChEBI" id="CHEBI:30245"/>
        <dbReference type="ChEBI" id="CHEBI:73004"/>
        <dbReference type="ChEBI" id="CHEBI:73008"/>
    </reaction>
    <physiologicalReaction direction="left-to-right" evidence="6">
        <dbReference type="Rhea" id="RHEA:40816"/>
    </physiologicalReaction>
</comment>
<dbReference type="PANTHER" id="PTHR11716:SF8">
    <property type="entry name" value="GROUP IIF SECRETORY PHOSPHOLIPASE A2"/>
    <property type="match status" value="1"/>
</dbReference>
<dbReference type="Gene3D" id="1.20.90.10">
    <property type="entry name" value="Phospholipase A2 domain"/>
    <property type="match status" value="1"/>
</dbReference>
<dbReference type="SUPFAM" id="SSF48619">
    <property type="entry name" value="Phospholipase A2, PLA2"/>
    <property type="match status" value="1"/>
</dbReference>
<evidence type="ECO:0000256" key="12">
    <source>
        <dbReference type="SAM" id="MobiDB-lite"/>
    </source>
</evidence>
<evidence type="ECO:0000256" key="2">
    <source>
        <dbReference type="ARBA" id="ARBA00007056"/>
    </source>
</evidence>
<dbReference type="GO" id="GO:0050482">
    <property type="term" value="P:arachidonate secretion"/>
    <property type="evidence" value="ECO:0007669"/>
    <property type="project" value="InterPro"/>
</dbReference>
<feature type="compositionally biased region" description="Gly residues" evidence="12">
    <location>
        <begin position="225"/>
        <end position="235"/>
    </location>
</feature>
<dbReference type="InterPro" id="IPR033113">
    <property type="entry name" value="PLA2_histidine"/>
</dbReference>
<keyword evidence="8 11" id="KW-0106">Calcium</keyword>
<dbReference type="InterPro" id="IPR001211">
    <property type="entry name" value="PLA2"/>
</dbReference>
<feature type="domain" description="Phospholipase A2-like central" evidence="13">
    <location>
        <begin position="67"/>
        <end position="186"/>
    </location>
</feature>
<dbReference type="STRING" id="9749.A0A2Y9LCV1"/>
<dbReference type="Proteomes" id="UP000248483">
    <property type="component" value="Unplaced"/>
</dbReference>
<dbReference type="PANTHER" id="PTHR11716">
    <property type="entry name" value="PHOSPHOLIPASE A2 FAMILY MEMBER"/>
    <property type="match status" value="1"/>
</dbReference>
<evidence type="ECO:0000256" key="6">
    <source>
        <dbReference type="ARBA" id="ARBA00049039"/>
    </source>
</evidence>
<feature type="disulfide bond" evidence="9">
    <location>
        <begin position="94"/>
        <end position="110"/>
    </location>
</feature>
<comment type="catalytic activity">
    <reaction evidence="5">
        <text>1-hexadecanoyl-2-(9Z-octadecenoyl)-sn-glycero-3-phosphocholine + H2O = 1-hexadecanoyl-sn-glycero-3-phosphocholine + (9Z)-octadecenoate + H(+)</text>
        <dbReference type="Rhea" id="RHEA:38779"/>
        <dbReference type="ChEBI" id="CHEBI:15377"/>
        <dbReference type="ChEBI" id="CHEBI:15378"/>
        <dbReference type="ChEBI" id="CHEBI:30823"/>
        <dbReference type="ChEBI" id="CHEBI:72998"/>
        <dbReference type="ChEBI" id="CHEBI:73001"/>
    </reaction>
    <physiologicalReaction direction="left-to-right" evidence="5">
        <dbReference type="Rhea" id="RHEA:38780"/>
    </physiologicalReaction>
</comment>
<evidence type="ECO:0000313" key="14">
    <source>
        <dbReference type="Proteomes" id="UP000248483"/>
    </source>
</evidence>
<dbReference type="GO" id="GO:0006644">
    <property type="term" value="P:phospholipid metabolic process"/>
    <property type="evidence" value="ECO:0007669"/>
    <property type="project" value="InterPro"/>
</dbReference>
<dbReference type="GO" id="GO:0005509">
    <property type="term" value="F:calcium ion binding"/>
    <property type="evidence" value="ECO:0007669"/>
    <property type="project" value="InterPro"/>
</dbReference>
<comment type="cofactor">
    <cofactor evidence="8">
        <name>Ca(2+)</name>
        <dbReference type="ChEBI" id="CHEBI:29108"/>
    </cofactor>
    <text evidence="8">Binds 1 Ca(2+) ion per subunit.</text>
</comment>
<feature type="disulfide bond" evidence="9">
    <location>
        <begin position="116"/>
        <end position="159"/>
    </location>
</feature>
<dbReference type="RefSeq" id="XP_022407514.1">
    <property type="nucleotide sequence ID" value="XM_022551806.1"/>
</dbReference>
<feature type="disulfide bond" evidence="9">
    <location>
        <begin position="144"/>
        <end position="157"/>
    </location>
</feature>
<evidence type="ECO:0000256" key="3">
    <source>
        <dbReference type="ARBA" id="ARBA00022525"/>
    </source>
</evidence>
<comment type="subcellular location">
    <subcellularLocation>
        <location evidence="1 11">Secreted</location>
    </subcellularLocation>
</comment>
<feature type="binding site" evidence="8">
    <location>
        <position position="114"/>
    </location>
    <ligand>
        <name>Ca(2+)</name>
        <dbReference type="ChEBI" id="CHEBI:29108"/>
    </ligand>
</feature>
<dbReference type="CDD" id="cd00125">
    <property type="entry name" value="PLA2c"/>
    <property type="match status" value="1"/>
</dbReference>
<evidence type="ECO:0000256" key="5">
    <source>
        <dbReference type="ARBA" id="ARBA00048699"/>
    </source>
</evidence>
<dbReference type="SMART" id="SM00085">
    <property type="entry name" value="PA2c"/>
    <property type="match status" value="1"/>
</dbReference>
<dbReference type="GO" id="GO:0005576">
    <property type="term" value="C:extracellular region"/>
    <property type="evidence" value="ECO:0007669"/>
    <property type="project" value="UniProtKB-SubCell"/>
</dbReference>
<dbReference type="Pfam" id="PF00068">
    <property type="entry name" value="Phospholip_A2_1"/>
    <property type="match status" value="1"/>
</dbReference>
<evidence type="ECO:0000313" key="15">
    <source>
        <dbReference type="RefSeq" id="XP_022407514.1"/>
    </source>
</evidence>
<accession>A0A2Y9LCV1</accession>
<evidence type="ECO:0000256" key="11">
    <source>
        <dbReference type="RuleBase" id="RU361236"/>
    </source>
</evidence>